<keyword evidence="4" id="KW-0533">Nickel</keyword>
<evidence type="ECO:0000256" key="2">
    <source>
        <dbReference type="ARBA" id="ARBA00010892"/>
    </source>
</evidence>
<keyword evidence="7 8" id="KW-0472">Membrane</keyword>
<sequence>MPDSLLASLAMAFALGLRHGFDPDHLATIDALTRWNQAHRPATARWCGSLFSLGHGSVVGGAGVAIAIGAQATVLPGWIETAGAAASIAILMLLAMLNLASVLRTPAGRPVVPAGLRARLLGRIARRSHPLSIVLIGALFAVSFDTASQATLFAAYALPRDPDAAWLVAGWLGAAFTAGMLVTDGVNGWWMARLIGRSDRRALLASRIMGLAVAAMALAIAGVGMAGLVGSPAGSWIDGRELWVGAGVVAWMLGAFGLGIALTRAGDAAVCPPQATR</sequence>
<evidence type="ECO:0000256" key="7">
    <source>
        <dbReference type="ARBA" id="ARBA00023136"/>
    </source>
</evidence>
<dbReference type="Proteomes" id="UP000321548">
    <property type="component" value="Unassembled WGS sequence"/>
</dbReference>
<dbReference type="EMBL" id="VDUY01000003">
    <property type="protein sequence ID" value="TXL66234.1"/>
    <property type="molecule type" value="Genomic_DNA"/>
</dbReference>
<evidence type="ECO:0000256" key="8">
    <source>
        <dbReference type="RuleBase" id="RU362101"/>
    </source>
</evidence>
<keyword evidence="5 8" id="KW-0812">Transmembrane</keyword>
<protein>
    <recommendedName>
        <fullName evidence="8">Nickel/cobalt efflux system</fullName>
    </recommendedName>
</protein>
<evidence type="ECO:0000256" key="6">
    <source>
        <dbReference type="ARBA" id="ARBA00022989"/>
    </source>
</evidence>
<dbReference type="PANTHER" id="PTHR31611">
    <property type="entry name" value="HIGH-AFFINITY NICKEL TRANSPORT PROTEIN NIC1"/>
    <property type="match status" value="1"/>
</dbReference>
<reference evidence="9 10" key="1">
    <citation type="submission" date="2019-06" db="EMBL/GenBank/DDBJ databases">
        <title>Quisquiliibacterium sp. nov., isolated from a maize field.</title>
        <authorList>
            <person name="Lin S.-Y."/>
            <person name="Tsai C.-F."/>
            <person name="Young C.-C."/>
        </authorList>
    </citation>
    <scope>NUCLEOTIDE SEQUENCE [LARGE SCALE GENOMIC DNA]</scope>
    <source>
        <strain evidence="9 10">CC-CFT501</strain>
    </source>
</reference>
<dbReference type="OrthoDB" id="9776706at2"/>
<organism evidence="9 10">
    <name type="scientific">Zeimonas arvi</name>
    <dbReference type="NCBI Taxonomy" id="2498847"/>
    <lineage>
        <taxon>Bacteria</taxon>
        <taxon>Pseudomonadati</taxon>
        <taxon>Pseudomonadota</taxon>
        <taxon>Betaproteobacteria</taxon>
        <taxon>Burkholderiales</taxon>
        <taxon>Burkholderiaceae</taxon>
        <taxon>Zeimonas</taxon>
    </lineage>
</organism>
<keyword evidence="10" id="KW-1185">Reference proteome</keyword>
<evidence type="ECO:0000256" key="5">
    <source>
        <dbReference type="ARBA" id="ARBA00022692"/>
    </source>
</evidence>
<evidence type="ECO:0000256" key="4">
    <source>
        <dbReference type="ARBA" id="ARBA00022596"/>
    </source>
</evidence>
<comment type="subcellular location">
    <subcellularLocation>
        <location evidence="8">Cell membrane</location>
        <topology evidence="8">Multi-pass membrane protein</topology>
    </subcellularLocation>
    <subcellularLocation>
        <location evidence="1">Endomembrane system</location>
        <topology evidence="1">Multi-pass membrane protein</topology>
    </subcellularLocation>
</comment>
<dbReference type="Pfam" id="PF03824">
    <property type="entry name" value="NicO"/>
    <property type="match status" value="1"/>
</dbReference>
<feature type="transmembrane region" description="Helical" evidence="8">
    <location>
        <begin position="164"/>
        <end position="183"/>
    </location>
</feature>
<dbReference type="GO" id="GO:0012505">
    <property type="term" value="C:endomembrane system"/>
    <property type="evidence" value="ECO:0007669"/>
    <property type="project" value="UniProtKB-SubCell"/>
</dbReference>
<comment type="similarity">
    <text evidence="2 8">Belongs to the NiCoT transporter (TC 2.A.52) family.</text>
</comment>
<comment type="caution">
    <text evidence="9">The sequence shown here is derived from an EMBL/GenBank/DDBJ whole genome shotgun (WGS) entry which is preliminary data.</text>
</comment>
<dbReference type="AlphaFoldDB" id="A0A5C8NZ02"/>
<proteinExistence type="inferred from homology"/>
<gene>
    <name evidence="9" type="ORF">FHP08_09190</name>
</gene>
<evidence type="ECO:0000256" key="1">
    <source>
        <dbReference type="ARBA" id="ARBA00004127"/>
    </source>
</evidence>
<feature type="transmembrane region" description="Helical" evidence="8">
    <location>
        <begin position="204"/>
        <end position="230"/>
    </location>
</feature>
<keyword evidence="3 8" id="KW-0813">Transport</keyword>
<keyword evidence="6 8" id="KW-1133">Transmembrane helix</keyword>
<feature type="transmembrane region" description="Helical" evidence="8">
    <location>
        <begin position="82"/>
        <end position="100"/>
    </location>
</feature>
<feature type="transmembrane region" description="Helical" evidence="8">
    <location>
        <begin position="133"/>
        <end position="158"/>
    </location>
</feature>
<dbReference type="PANTHER" id="PTHR31611:SF0">
    <property type="entry name" value="HIGH-AFFINITY NICKEL TRANSPORT PROTEIN NIC1"/>
    <property type="match status" value="1"/>
</dbReference>
<dbReference type="GO" id="GO:0005886">
    <property type="term" value="C:plasma membrane"/>
    <property type="evidence" value="ECO:0007669"/>
    <property type="project" value="UniProtKB-SubCell"/>
</dbReference>
<dbReference type="RefSeq" id="WP_147704145.1">
    <property type="nucleotide sequence ID" value="NZ_VDUY01000003.1"/>
</dbReference>
<evidence type="ECO:0000313" key="9">
    <source>
        <dbReference type="EMBL" id="TXL66234.1"/>
    </source>
</evidence>
<evidence type="ECO:0000256" key="3">
    <source>
        <dbReference type="ARBA" id="ARBA00022448"/>
    </source>
</evidence>
<feature type="transmembrane region" description="Helical" evidence="8">
    <location>
        <begin position="242"/>
        <end position="262"/>
    </location>
</feature>
<dbReference type="InterPro" id="IPR004688">
    <property type="entry name" value="Ni/Co_transpt"/>
</dbReference>
<name>A0A5C8NZ02_9BURK</name>
<accession>A0A5C8NZ02</accession>
<dbReference type="InterPro" id="IPR011541">
    <property type="entry name" value="Ni/Co_transpt_high_affinity"/>
</dbReference>
<dbReference type="GO" id="GO:0015099">
    <property type="term" value="F:nickel cation transmembrane transporter activity"/>
    <property type="evidence" value="ECO:0007669"/>
    <property type="project" value="UniProtKB-UniRule"/>
</dbReference>
<evidence type="ECO:0000313" key="10">
    <source>
        <dbReference type="Proteomes" id="UP000321548"/>
    </source>
</evidence>